<keyword evidence="1" id="KW-0732">Signal</keyword>
<organism evidence="2 3">
    <name type="scientific">Mycena indigotica</name>
    <dbReference type="NCBI Taxonomy" id="2126181"/>
    <lineage>
        <taxon>Eukaryota</taxon>
        <taxon>Fungi</taxon>
        <taxon>Dikarya</taxon>
        <taxon>Basidiomycota</taxon>
        <taxon>Agaricomycotina</taxon>
        <taxon>Agaricomycetes</taxon>
        <taxon>Agaricomycetidae</taxon>
        <taxon>Agaricales</taxon>
        <taxon>Marasmiineae</taxon>
        <taxon>Mycenaceae</taxon>
        <taxon>Mycena</taxon>
    </lineage>
</organism>
<name>A0A8H6SDZ9_9AGAR</name>
<evidence type="ECO:0000313" key="2">
    <source>
        <dbReference type="EMBL" id="KAF7296996.1"/>
    </source>
</evidence>
<accession>A0A8H6SDZ9</accession>
<protein>
    <recommendedName>
        <fullName evidence="4">Ser-Thr-rich glycosyl-phosphatidyl-inositol-anchored membrane family-domain-containing protein</fullName>
    </recommendedName>
</protein>
<dbReference type="GeneID" id="59348459"/>
<keyword evidence="3" id="KW-1185">Reference proteome</keyword>
<gene>
    <name evidence="2" type="ORF">MIND_00931900</name>
</gene>
<dbReference type="EMBL" id="JACAZF010000008">
    <property type="protein sequence ID" value="KAF7296996.1"/>
    <property type="molecule type" value="Genomic_DNA"/>
</dbReference>
<evidence type="ECO:0008006" key="4">
    <source>
        <dbReference type="Google" id="ProtNLM"/>
    </source>
</evidence>
<dbReference type="AlphaFoldDB" id="A0A8H6SDZ9"/>
<dbReference type="RefSeq" id="XP_037217355.1">
    <property type="nucleotide sequence ID" value="XM_037365943.1"/>
</dbReference>
<proteinExistence type="predicted"/>
<dbReference type="Proteomes" id="UP000636479">
    <property type="component" value="Unassembled WGS sequence"/>
</dbReference>
<reference evidence="2" key="1">
    <citation type="submission" date="2020-05" db="EMBL/GenBank/DDBJ databases">
        <title>Mycena genomes resolve the evolution of fungal bioluminescence.</title>
        <authorList>
            <person name="Tsai I.J."/>
        </authorList>
    </citation>
    <scope>NUCLEOTIDE SEQUENCE</scope>
    <source>
        <strain evidence="2">171206Taipei</strain>
    </source>
</reference>
<feature type="signal peptide" evidence="1">
    <location>
        <begin position="1"/>
        <end position="24"/>
    </location>
</feature>
<sequence length="249" mass="25678">MMALHLSLSLRLACLSTFFLVVAGISNVRFPQVSQVEPGHRIVISWDIESIHDVNTIDVVLVKSGWNQLVTDSPKHDAVVLSGAVDVQAKAVSFILPDADEGTYLLTISESQSPDTHQKRSILSSSTPFIIAPRRIHFTPTGPGASVGTQTIAPSSRSLSALSSSISVVLSTLSTGDTAGLSSLSSAASSALSAIESDASRVSSAESVSATSTQTHDPSAASREVVANRFAVACGLVVAGGLVLGVGLL</sequence>
<feature type="chain" id="PRO_5034671160" description="Ser-Thr-rich glycosyl-phosphatidyl-inositol-anchored membrane family-domain-containing protein" evidence="1">
    <location>
        <begin position="25"/>
        <end position="249"/>
    </location>
</feature>
<comment type="caution">
    <text evidence="2">The sequence shown here is derived from an EMBL/GenBank/DDBJ whole genome shotgun (WGS) entry which is preliminary data.</text>
</comment>
<evidence type="ECO:0000313" key="3">
    <source>
        <dbReference type="Proteomes" id="UP000636479"/>
    </source>
</evidence>
<evidence type="ECO:0000256" key="1">
    <source>
        <dbReference type="SAM" id="SignalP"/>
    </source>
</evidence>